<dbReference type="RefSeq" id="WP_170179534.1">
    <property type="nucleotide sequence ID" value="NZ_RBIL01000002.1"/>
</dbReference>
<comment type="caution">
    <text evidence="2">The sequence shown here is derived from an EMBL/GenBank/DDBJ whole genome shotgun (WGS) entry which is preliminary data.</text>
</comment>
<dbReference type="PANTHER" id="PTHR39683">
    <property type="entry name" value="CONSERVED PROTEIN TB16.3"/>
    <property type="match status" value="1"/>
</dbReference>
<proteinExistence type="predicted"/>
<organism evidence="2 3">
    <name type="scientific">Solirubrobacter pauli</name>
    <dbReference type="NCBI Taxonomy" id="166793"/>
    <lineage>
        <taxon>Bacteria</taxon>
        <taxon>Bacillati</taxon>
        <taxon>Actinomycetota</taxon>
        <taxon>Thermoleophilia</taxon>
        <taxon>Solirubrobacterales</taxon>
        <taxon>Solirubrobacteraceae</taxon>
        <taxon>Solirubrobacter</taxon>
    </lineage>
</organism>
<dbReference type="SUPFAM" id="SSF55961">
    <property type="entry name" value="Bet v1-like"/>
    <property type="match status" value="1"/>
</dbReference>
<feature type="domain" description="Coenzyme Q-binding protein COQ10 START" evidence="1">
    <location>
        <begin position="10"/>
        <end position="137"/>
    </location>
</feature>
<dbReference type="AlphaFoldDB" id="A0A660L2L3"/>
<dbReference type="InterPro" id="IPR023393">
    <property type="entry name" value="START-like_dom_sf"/>
</dbReference>
<evidence type="ECO:0000313" key="2">
    <source>
        <dbReference type="EMBL" id="RKQ88167.1"/>
    </source>
</evidence>
<name>A0A660L2L3_9ACTN</name>
<evidence type="ECO:0000313" key="3">
    <source>
        <dbReference type="Proteomes" id="UP000278962"/>
    </source>
</evidence>
<accession>A0A660L2L3</accession>
<gene>
    <name evidence="2" type="ORF">C8N24_6208</name>
</gene>
<dbReference type="Gene3D" id="3.30.530.20">
    <property type="match status" value="1"/>
</dbReference>
<keyword evidence="3" id="KW-1185">Reference proteome</keyword>
<sequence>MYGELRTEVIDAPPQACFDALTDFDALPSWQGAVKAARVLERDEAGRGRVIEFEVDARVKRVTYRLRQIYEEPVRIGSEYLGGDFRDFAGEWRFVALDDGRTRAELDLRIDPGRFVPGPVRAAIADAVMRRSLADLKRHFAT</sequence>
<dbReference type="Pfam" id="PF03364">
    <property type="entry name" value="Polyketide_cyc"/>
    <property type="match status" value="1"/>
</dbReference>
<dbReference type="Proteomes" id="UP000278962">
    <property type="component" value="Unassembled WGS sequence"/>
</dbReference>
<dbReference type="PANTHER" id="PTHR39683:SF4">
    <property type="entry name" value="COENZYME Q-BINDING PROTEIN COQ10 START DOMAIN-CONTAINING PROTEIN"/>
    <property type="match status" value="1"/>
</dbReference>
<reference evidence="2 3" key="1">
    <citation type="submission" date="2018-10" db="EMBL/GenBank/DDBJ databases">
        <title>Genomic Encyclopedia of Archaeal and Bacterial Type Strains, Phase II (KMG-II): from individual species to whole genera.</title>
        <authorList>
            <person name="Goeker M."/>
        </authorList>
    </citation>
    <scope>NUCLEOTIDE SEQUENCE [LARGE SCALE GENOMIC DNA]</scope>
    <source>
        <strain evidence="2 3">DSM 14954</strain>
    </source>
</reference>
<dbReference type="InterPro" id="IPR005031">
    <property type="entry name" value="COQ10_START"/>
</dbReference>
<dbReference type="EMBL" id="RBIL01000002">
    <property type="protein sequence ID" value="RKQ88167.1"/>
    <property type="molecule type" value="Genomic_DNA"/>
</dbReference>
<protein>
    <submittedName>
        <fullName evidence="2">Ribosome-associated toxin RatA of RatAB toxin-antitoxin module</fullName>
    </submittedName>
</protein>
<evidence type="ECO:0000259" key="1">
    <source>
        <dbReference type="Pfam" id="PF03364"/>
    </source>
</evidence>